<feature type="compositionally biased region" description="Polar residues" evidence="2">
    <location>
        <begin position="282"/>
        <end position="294"/>
    </location>
</feature>
<organism evidence="3 4">
    <name type="scientific">Peronospora matthiolae</name>
    <dbReference type="NCBI Taxonomy" id="2874970"/>
    <lineage>
        <taxon>Eukaryota</taxon>
        <taxon>Sar</taxon>
        <taxon>Stramenopiles</taxon>
        <taxon>Oomycota</taxon>
        <taxon>Peronosporomycetes</taxon>
        <taxon>Peronosporales</taxon>
        <taxon>Peronosporaceae</taxon>
        <taxon>Peronospora</taxon>
    </lineage>
</organism>
<dbReference type="GO" id="GO:0005768">
    <property type="term" value="C:endosome"/>
    <property type="evidence" value="ECO:0007669"/>
    <property type="project" value="TreeGrafter"/>
</dbReference>
<feature type="region of interest" description="Disordered" evidence="2">
    <location>
        <begin position="1"/>
        <end position="23"/>
    </location>
</feature>
<reference evidence="3" key="1">
    <citation type="submission" date="2024-01" db="EMBL/GenBank/DDBJ databases">
        <authorList>
            <person name="Webb A."/>
        </authorList>
    </citation>
    <scope>NUCLEOTIDE SEQUENCE</scope>
    <source>
        <strain evidence="3">Pm1</strain>
    </source>
</reference>
<dbReference type="GO" id="GO:0000323">
    <property type="term" value="C:lytic vacuole"/>
    <property type="evidence" value="ECO:0007669"/>
    <property type="project" value="TreeGrafter"/>
</dbReference>
<dbReference type="EMBL" id="CAKLBY020000066">
    <property type="protein sequence ID" value="CAK7922561.1"/>
    <property type="molecule type" value="Genomic_DNA"/>
</dbReference>
<keyword evidence="1" id="KW-0175">Coiled coil</keyword>
<evidence type="ECO:0000256" key="2">
    <source>
        <dbReference type="SAM" id="MobiDB-lite"/>
    </source>
</evidence>
<proteinExistence type="predicted"/>
<feature type="region of interest" description="Disordered" evidence="2">
    <location>
        <begin position="272"/>
        <end position="294"/>
    </location>
</feature>
<evidence type="ECO:0000256" key="1">
    <source>
        <dbReference type="ARBA" id="ARBA00023054"/>
    </source>
</evidence>
<protein>
    <recommendedName>
        <fullName evidence="5">C2 domain-containing protein</fullName>
    </recommendedName>
</protein>
<gene>
    <name evidence="3" type="ORF">PM001_LOCUS7732</name>
</gene>
<evidence type="ECO:0008006" key="5">
    <source>
        <dbReference type="Google" id="ProtNLM"/>
    </source>
</evidence>
<dbReference type="Pfam" id="PF10186">
    <property type="entry name" value="ATG14"/>
    <property type="match status" value="1"/>
</dbReference>
<feature type="region of interest" description="Disordered" evidence="2">
    <location>
        <begin position="233"/>
        <end position="256"/>
    </location>
</feature>
<evidence type="ECO:0000313" key="4">
    <source>
        <dbReference type="Proteomes" id="UP001162060"/>
    </source>
</evidence>
<dbReference type="PANTHER" id="PTHR15157:SF5">
    <property type="entry name" value="UV RADIATION RESISTANCE-ASSOCIATED GENE PROTEIN"/>
    <property type="match status" value="1"/>
</dbReference>
<name>A0AAV1TMJ2_9STRA</name>
<feature type="compositionally biased region" description="Low complexity" evidence="2">
    <location>
        <begin position="13"/>
        <end position="23"/>
    </location>
</feature>
<accession>A0AAV1TMJ2</accession>
<dbReference type="PANTHER" id="PTHR15157">
    <property type="entry name" value="UV RADIATION RESISTANCE-ASSOCIATED GENE PROTEIN"/>
    <property type="match status" value="1"/>
</dbReference>
<sequence>MIGQNTPSMRHVSASTASSGSSLLSSTSAFDCKFGGILLLAGYVPAADFPPSKSTLAYSTTRDRGFQRVPERRPDASGADCERHIDRLSWTRKKRGKRGPAARMMTPSSITGSFGGAINLTASSIAPTWTTQPPSSRSASVTLHQLNGFSMRNLSVDGTSRDVLLNVYFRLVVDGRVVYESEVARNTLNPVWVPFKSKDDDIGDGLAGVETLLSGGTRFEIAVVRVHDRKAVKRPRRKPRFPSDRLSLGDDQPVNNSRSFADVKGSFDDVDDAAGAHDGMTDSDTSTFAGSSNGNSTKVFEEDILSLNFGIRELEPLPVALTDLTNLPLNTCLFEFSGHTYVHRDVLELLVEKGVIAPKHSRRKGSAIPLKDYSLHKGVDALEHILTTKQKITELTAANAALKEQIRNKLLHSQQRIAREHQRTMLEERVRLARARVAVKRHTMERLRAVMEDERRTFETDIHIAKALVSTMQMTMRYKEERQNILERRCEVLRAAHKIRSRQAMLVQQLGTIYPIDYVGAGEYSIRGIRIANSDLTGGGRADEEMISTALGYIAHLVFMLSKYLRVNLRYRVVPYSSRSFLKDEINDPHGEYPLYKRGVEKDRHEKAIRFLRKDVEQLLFARSLDPTQEAPILARLKELTDAESAWLAIDRNVSSNAGCSHGADAGAIVPR</sequence>
<dbReference type="GO" id="GO:0035493">
    <property type="term" value="P:SNARE complex assembly"/>
    <property type="evidence" value="ECO:0007669"/>
    <property type="project" value="TreeGrafter"/>
</dbReference>
<dbReference type="GO" id="GO:0032991">
    <property type="term" value="C:protein-containing complex"/>
    <property type="evidence" value="ECO:0007669"/>
    <property type="project" value="UniProtKB-ARBA"/>
</dbReference>
<dbReference type="GO" id="GO:0000149">
    <property type="term" value="F:SNARE binding"/>
    <property type="evidence" value="ECO:0007669"/>
    <property type="project" value="TreeGrafter"/>
</dbReference>
<dbReference type="Proteomes" id="UP001162060">
    <property type="component" value="Unassembled WGS sequence"/>
</dbReference>
<dbReference type="AlphaFoldDB" id="A0AAV1TMJ2"/>
<evidence type="ECO:0000313" key="3">
    <source>
        <dbReference type="EMBL" id="CAK7922561.1"/>
    </source>
</evidence>
<comment type="caution">
    <text evidence="3">The sequence shown here is derived from an EMBL/GenBank/DDBJ whole genome shotgun (WGS) entry which is preliminary data.</text>
</comment>
<dbReference type="InterPro" id="IPR018791">
    <property type="entry name" value="UV_resistance/autophagy_Atg14"/>
</dbReference>